<dbReference type="PANTHER" id="PTHR48112:SF22">
    <property type="entry name" value="MITOCHONDRIAL TRANSCRIPTION FACTOR A, ISOFORM B"/>
    <property type="match status" value="1"/>
</dbReference>
<evidence type="ECO:0000313" key="4">
    <source>
        <dbReference type="EMBL" id="CAG9292490.1"/>
    </source>
</evidence>
<keyword evidence="2" id="KW-0539">Nucleus</keyword>
<dbReference type="SUPFAM" id="SSF47095">
    <property type="entry name" value="HMG-box"/>
    <property type="match status" value="2"/>
</dbReference>
<dbReference type="EMBL" id="OU594948">
    <property type="protein sequence ID" value="CAG9292490.1"/>
    <property type="molecule type" value="Genomic_DNA"/>
</dbReference>
<dbReference type="Pfam" id="PF00505">
    <property type="entry name" value="HMG_box"/>
    <property type="match status" value="2"/>
</dbReference>
<dbReference type="Gene3D" id="1.10.30.10">
    <property type="entry name" value="High mobility group box domain"/>
    <property type="match status" value="2"/>
</dbReference>
<evidence type="ECO:0000256" key="2">
    <source>
        <dbReference type="PROSITE-ProRule" id="PRU00267"/>
    </source>
</evidence>
<dbReference type="PRINTS" id="PR00886">
    <property type="entry name" value="HIGHMOBLTY12"/>
</dbReference>
<feature type="domain" description="HMG box" evidence="3">
    <location>
        <begin position="62"/>
        <end position="130"/>
    </location>
</feature>
<keyword evidence="1 2" id="KW-0238">DNA-binding</keyword>
<dbReference type="GO" id="GO:0003677">
    <property type="term" value="F:DNA binding"/>
    <property type="evidence" value="ECO:0007669"/>
    <property type="project" value="UniProtKB-UniRule"/>
</dbReference>
<evidence type="ECO:0000259" key="3">
    <source>
        <dbReference type="PROSITE" id="PS50118"/>
    </source>
</evidence>
<dbReference type="PANTHER" id="PTHR48112">
    <property type="entry name" value="HIGH MOBILITY GROUP PROTEIN DSP1"/>
    <property type="match status" value="1"/>
</dbReference>
<gene>
    <name evidence="4" type="ORF">PTTT1_LOCUS49028</name>
</gene>
<sequence>IQTTDIAKLVSETWRELDPDDKEVWEKKARKDKARYEVEKAMYKGPWKIQANKRTPKDPTAPKRPMSAFLAFSNKRRAALKRQHPDATNADLSKMLSKTWKEAPEELRRKYMDEEAGLRAKYKELMGTWRTKV</sequence>
<dbReference type="Proteomes" id="UP000836788">
    <property type="component" value="Chromosome 7"/>
</dbReference>
<dbReference type="AlphaFoldDB" id="A0A8J9SH61"/>
<accession>A0A8J9SH61</accession>
<dbReference type="SMART" id="SM00398">
    <property type="entry name" value="HMG"/>
    <property type="match status" value="2"/>
</dbReference>
<feature type="DNA-binding region" description="HMG box" evidence="2">
    <location>
        <begin position="62"/>
        <end position="130"/>
    </location>
</feature>
<feature type="non-terminal residue" evidence="4">
    <location>
        <position position="1"/>
    </location>
</feature>
<dbReference type="GO" id="GO:0005634">
    <property type="term" value="C:nucleus"/>
    <property type="evidence" value="ECO:0007669"/>
    <property type="project" value="UniProtKB-UniRule"/>
</dbReference>
<dbReference type="InterPro" id="IPR036910">
    <property type="entry name" value="HMG_box_dom_sf"/>
</dbReference>
<evidence type="ECO:0000256" key="1">
    <source>
        <dbReference type="ARBA" id="ARBA00023125"/>
    </source>
</evidence>
<name>A0A8J9SH61_PHATR</name>
<dbReference type="InterPro" id="IPR009071">
    <property type="entry name" value="HMG_box_dom"/>
</dbReference>
<feature type="domain" description="HMG box" evidence="3">
    <location>
        <begin position="1"/>
        <end position="44"/>
    </location>
</feature>
<feature type="DNA-binding region" description="HMG box" evidence="2">
    <location>
        <begin position="1"/>
        <end position="44"/>
    </location>
</feature>
<organism evidence="4">
    <name type="scientific">Phaeodactylum tricornutum</name>
    <name type="common">Diatom</name>
    <dbReference type="NCBI Taxonomy" id="2850"/>
    <lineage>
        <taxon>Eukaryota</taxon>
        <taxon>Sar</taxon>
        <taxon>Stramenopiles</taxon>
        <taxon>Ochrophyta</taxon>
        <taxon>Bacillariophyta</taxon>
        <taxon>Bacillariophyceae</taxon>
        <taxon>Bacillariophycidae</taxon>
        <taxon>Naviculales</taxon>
        <taxon>Phaeodactylaceae</taxon>
        <taxon>Phaeodactylum</taxon>
    </lineage>
</organism>
<protein>
    <recommendedName>
        <fullName evidence="3">HMG box domain-containing protein</fullName>
    </recommendedName>
</protein>
<feature type="non-terminal residue" evidence="4">
    <location>
        <position position="133"/>
    </location>
</feature>
<reference evidence="4" key="1">
    <citation type="submission" date="2022-02" db="EMBL/GenBank/DDBJ databases">
        <authorList>
            <person name="Giguere J D."/>
        </authorList>
    </citation>
    <scope>NUCLEOTIDE SEQUENCE</scope>
    <source>
        <strain evidence="4">CCAP 1055/1</strain>
    </source>
</reference>
<proteinExistence type="predicted"/>
<dbReference type="PROSITE" id="PS50118">
    <property type="entry name" value="HMG_BOX_2"/>
    <property type="match status" value="2"/>
</dbReference>
<dbReference type="InterPro" id="IPR050342">
    <property type="entry name" value="HMGB"/>
</dbReference>